<reference evidence="1 2" key="1">
    <citation type="submission" date="2017-06" db="EMBL/GenBank/DDBJ databases">
        <title>A platform for efficient transgenesis in Macrostomum lignano, a flatworm model organism for stem cell research.</title>
        <authorList>
            <person name="Berezikov E."/>
        </authorList>
    </citation>
    <scope>NUCLEOTIDE SEQUENCE [LARGE SCALE GENOMIC DNA]</scope>
    <source>
        <strain evidence="1">DV1</strain>
        <tissue evidence="1">Whole organism</tissue>
    </source>
</reference>
<gene>
    <name evidence="1" type="ORF">BOX15_Mlig012748g1</name>
</gene>
<accession>A0A267E4B8</accession>
<feature type="non-terminal residue" evidence="1">
    <location>
        <position position="1"/>
    </location>
</feature>
<comment type="caution">
    <text evidence="1">The sequence shown here is derived from an EMBL/GenBank/DDBJ whole genome shotgun (WGS) entry which is preliminary data.</text>
</comment>
<keyword evidence="2" id="KW-1185">Reference proteome</keyword>
<organism evidence="1 2">
    <name type="scientific">Macrostomum lignano</name>
    <dbReference type="NCBI Taxonomy" id="282301"/>
    <lineage>
        <taxon>Eukaryota</taxon>
        <taxon>Metazoa</taxon>
        <taxon>Spiralia</taxon>
        <taxon>Lophotrochozoa</taxon>
        <taxon>Platyhelminthes</taxon>
        <taxon>Rhabditophora</taxon>
        <taxon>Macrostomorpha</taxon>
        <taxon>Macrostomida</taxon>
        <taxon>Macrostomidae</taxon>
        <taxon>Macrostomum</taxon>
    </lineage>
</organism>
<dbReference type="EMBL" id="NIVC01002625">
    <property type="protein sequence ID" value="PAA56390.1"/>
    <property type="molecule type" value="Genomic_DNA"/>
</dbReference>
<evidence type="ECO:0000313" key="2">
    <source>
        <dbReference type="Proteomes" id="UP000215902"/>
    </source>
</evidence>
<sequence>EDDQFKVDEIVQADEEVLVDEDVRHQLDLIDDAELEAREASEIQKELIFII</sequence>
<protein>
    <submittedName>
        <fullName evidence="1">Uncharacterized protein</fullName>
    </submittedName>
</protein>
<name>A0A267E4B8_9PLAT</name>
<proteinExistence type="predicted"/>
<evidence type="ECO:0000313" key="1">
    <source>
        <dbReference type="EMBL" id="PAA56390.1"/>
    </source>
</evidence>
<dbReference type="AlphaFoldDB" id="A0A267E4B8"/>
<dbReference type="Proteomes" id="UP000215902">
    <property type="component" value="Unassembled WGS sequence"/>
</dbReference>
<feature type="non-terminal residue" evidence="1">
    <location>
        <position position="51"/>
    </location>
</feature>